<keyword evidence="3" id="KW-1185">Reference proteome</keyword>
<comment type="caution">
    <text evidence="2">The sequence shown here is derived from an EMBL/GenBank/DDBJ whole genome shotgun (WGS) entry which is preliminary data.</text>
</comment>
<proteinExistence type="predicted"/>
<evidence type="ECO:0000313" key="2">
    <source>
        <dbReference type="EMBL" id="MDN3578770.1"/>
    </source>
</evidence>
<dbReference type="Proteomes" id="UP001180081">
    <property type="component" value="Unassembled WGS sequence"/>
</dbReference>
<gene>
    <name evidence="2" type="ORF">QWZ03_18545</name>
</gene>
<sequence>MTDTLRDYERAGVANNFGLLRLLAANLVWLPLIGTLVLACLSWNLVEKPAQRFKNQPWQGWLKRGWLAWKPTLSPGK</sequence>
<evidence type="ECO:0008006" key="4">
    <source>
        <dbReference type="Google" id="ProtNLM"/>
    </source>
</evidence>
<dbReference type="RefSeq" id="WP_290334092.1">
    <property type="nucleotide sequence ID" value="NZ_JAUFPU010000018.1"/>
</dbReference>
<reference evidence="2" key="1">
    <citation type="journal article" date="2014" name="Int. J. Syst. Evol. Microbiol.">
        <title>Complete genome of a new Firmicutes species belonging to the dominant human colonic microbiota ('Ruminococcus bicirculans') reveals two chromosomes and a selective capacity to utilize plant glucans.</title>
        <authorList>
            <consortium name="NISC Comparative Sequencing Program"/>
            <person name="Wegmann U."/>
            <person name="Louis P."/>
            <person name="Goesmann A."/>
            <person name="Henrissat B."/>
            <person name="Duncan S.H."/>
            <person name="Flint H.J."/>
        </authorList>
    </citation>
    <scope>NUCLEOTIDE SEQUENCE</scope>
    <source>
        <strain evidence="2">CECT 7703</strain>
    </source>
</reference>
<keyword evidence="1" id="KW-0812">Transmembrane</keyword>
<evidence type="ECO:0000256" key="1">
    <source>
        <dbReference type="SAM" id="Phobius"/>
    </source>
</evidence>
<name>A0ABT8BAE1_9NEIS</name>
<protein>
    <recommendedName>
        <fullName evidence="4">DUF418 domain-containing protein</fullName>
    </recommendedName>
</protein>
<feature type="transmembrane region" description="Helical" evidence="1">
    <location>
        <begin position="27"/>
        <end position="46"/>
    </location>
</feature>
<keyword evidence="1" id="KW-1133">Transmembrane helix</keyword>
<evidence type="ECO:0000313" key="3">
    <source>
        <dbReference type="Proteomes" id="UP001180081"/>
    </source>
</evidence>
<accession>A0ABT8BAE1</accession>
<organism evidence="2 3">
    <name type="scientific">Chitinimonas viridis</name>
    <dbReference type="NCBI Taxonomy" id="664880"/>
    <lineage>
        <taxon>Bacteria</taxon>
        <taxon>Pseudomonadati</taxon>
        <taxon>Pseudomonadota</taxon>
        <taxon>Betaproteobacteria</taxon>
        <taxon>Neisseriales</taxon>
        <taxon>Chitinibacteraceae</taxon>
        <taxon>Chitinimonas</taxon>
    </lineage>
</organism>
<dbReference type="EMBL" id="JAUFPU010000018">
    <property type="protein sequence ID" value="MDN3578770.1"/>
    <property type="molecule type" value="Genomic_DNA"/>
</dbReference>
<reference evidence="2" key="2">
    <citation type="submission" date="2023-06" db="EMBL/GenBank/DDBJ databases">
        <authorList>
            <person name="Lucena T."/>
            <person name="Sun Q."/>
        </authorList>
    </citation>
    <scope>NUCLEOTIDE SEQUENCE</scope>
    <source>
        <strain evidence="2">CECT 7703</strain>
    </source>
</reference>
<keyword evidence="1" id="KW-0472">Membrane</keyword>